<dbReference type="HOGENOM" id="CLU_1916137_0_0_6"/>
<gene>
    <name evidence="1" type="ordered locus">Thivi_2078</name>
</gene>
<dbReference type="RefSeq" id="WP_014778485.1">
    <property type="nucleotide sequence ID" value="NC_018012.1"/>
</dbReference>
<evidence type="ECO:0000313" key="2">
    <source>
        <dbReference type="Proteomes" id="UP000006062"/>
    </source>
</evidence>
<dbReference type="eggNOG" id="ENOG5032STE">
    <property type="taxonomic scope" value="Bacteria"/>
</dbReference>
<name>I3YAL3_THIV6</name>
<dbReference type="OrthoDB" id="5772689at2"/>
<dbReference type="AlphaFoldDB" id="I3YAL3"/>
<keyword evidence="2" id="KW-1185">Reference proteome</keyword>
<sequence>MRFDFRFLLSRRESVQKTGIRAGLGLLSLLLLTSCTRPLAPDATLPQQIAELGCIGECRAIRNVCNADARDEYRQCQAGYSSSFRVYRWCLASASEQGECGYPWWSCAENRFGYCTNRFRECERACRPPSRS</sequence>
<evidence type="ECO:0000313" key="1">
    <source>
        <dbReference type="EMBL" id="AFL74031.1"/>
    </source>
</evidence>
<reference evidence="1 2" key="1">
    <citation type="submission" date="2012-06" db="EMBL/GenBank/DDBJ databases">
        <title>Complete sequence of Thiocystis violascens DSM 198.</title>
        <authorList>
            <consortium name="US DOE Joint Genome Institute"/>
            <person name="Lucas S."/>
            <person name="Han J."/>
            <person name="Lapidus A."/>
            <person name="Cheng J.-F."/>
            <person name="Goodwin L."/>
            <person name="Pitluck S."/>
            <person name="Peters L."/>
            <person name="Ovchinnikova G."/>
            <person name="Teshima H."/>
            <person name="Detter J.C."/>
            <person name="Han C."/>
            <person name="Tapia R."/>
            <person name="Land M."/>
            <person name="Hauser L."/>
            <person name="Kyrpides N."/>
            <person name="Ivanova N."/>
            <person name="Pagani I."/>
            <person name="Vogl K."/>
            <person name="Liu Z."/>
            <person name="Frigaard N.-U."/>
            <person name="Bryant D."/>
            <person name="Woyke T."/>
        </authorList>
    </citation>
    <scope>NUCLEOTIDE SEQUENCE [LARGE SCALE GENOMIC DNA]</scope>
    <source>
        <strain evidence="2">ATCC 17096 / DSM 198 / 6111</strain>
    </source>
</reference>
<proteinExistence type="predicted"/>
<dbReference type="EMBL" id="CP003154">
    <property type="protein sequence ID" value="AFL74031.1"/>
    <property type="molecule type" value="Genomic_DNA"/>
</dbReference>
<organism evidence="1 2">
    <name type="scientific">Thiocystis violascens (strain ATCC 17096 / DSM 198 / 6111)</name>
    <name type="common">Chromatium violascens</name>
    <dbReference type="NCBI Taxonomy" id="765911"/>
    <lineage>
        <taxon>Bacteria</taxon>
        <taxon>Pseudomonadati</taxon>
        <taxon>Pseudomonadota</taxon>
        <taxon>Gammaproteobacteria</taxon>
        <taxon>Chromatiales</taxon>
        <taxon>Chromatiaceae</taxon>
        <taxon>Thiocystis</taxon>
    </lineage>
</organism>
<protein>
    <submittedName>
        <fullName evidence="1">Uncharacterized protein</fullName>
    </submittedName>
</protein>
<dbReference type="PROSITE" id="PS51257">
    <property type="entry name" value="PROKAR_LIPOPROTEIN"/>
    <property type="match status" value="1"/>
</dbReference>
<dbReference type="KEGG" id="tvi:Thivi_2078"/>
<accession>I3YAL3</accession>
<dbReference type="Proteomes" id="UP000006062">
    <property type="component" value="Chromosome"/>
</dbReference>